<dbReference type="GO" id="GO:0030514">
    <property type="term" value="P:negative regulation of BMP signaling pathway"/>
    <property type="evidence" value="ECO:0007669"/>
    <property type="project" value="TreeGrafter"/>
</dbReference>
<dbReference type="GO" id="GO:0005667">
    <property type="term" value="C:transcription regulator complex"/>
    <property type="evidence" value="ECO:0007669"/>
    <property type="project" value="TreeGrafter"/>
</dbReference>
<dbReference type="PANTHER" id="PTHR10005">
    <property type="entry name" value="SKI ONCOGENE-RELATED"/>
    <property type="match status" value="1"/>
</dbReference>
<feature type="compositionally biased region" description="Basic and acidic residues" evidence="2">
    <location>
        <begin position="11"/>
        <end position="29"/>
    </location>
</feature>
<name>A0A8J4TD30_CLAMG</name>
<sequence length="352" mass="38607">VLDAVPIKKSKHDDFSHSPSADKDKKPDWLRSLSASANKGFNCIQPRQRASAFRPWSPNITDKDGAAKQASVPRDSFYNYKSLENSVAPNVALPPLQKGAPMSLSIPSPASRGGDERTEGHGKTRKRRITGEGHPGHAPSVHAQQNHTLSRAPPPMTEERDSDVEVEVRDEVTSSLSSLSSPSFTSSSSAKELSSPGNAGVTGVAEVAAGAASGPESQVGGASLDSELETLRQALDGGMESRESKEKFLHEILKMRVKQEEKLGSALQAKRCLQQELEFLRVVKKEKLREASEAKRALRKEMERLRAENERKMKEASETRARLTRELEEAKQLRKCDKACEAGRMRAKYSAQ</sequence>
<dbReference type="GO" id="GO:0005634">
    <property type="term" value="C:nucleus"/>
    <property type="evidence" value="ECO:0007669"/>
    <property type="project" value="TreeGrafter"/>
</dbReference>
<feature type="region of interest" description="Disordered" evidence="2">
    <location>
        <begin position="91"/>
        <end position="243"/>
    </location>
</feature>
<gene>
    <name evidence="3" type="primary">skia</name>
    <name evidence="3" type="ORF">DAT39_022784</name>
</gene>
<feature type="non-terminal residue" evidence="3">
    <location>
        <position position="352"/>
    </location>
</feature>
<dbReference type="InterPro" id="IPR023216">
    <property type="entry name" value="Tscrpt_reg_SKI_SnoN"/>
</dbReference>
<dbReference type="GO" id="GO:0000978">
    <property type="term" value="F:RNA polymerase II cis-regulatory region sequence-specific DNA binding"/>
    <property type="evidence" value="ECO:0007669"/>
    <property type="project" value="TreeGrafter"/>
</dbReference>
<feature type="coiled-coil region" evidence="1">
    <location>
        <begin position="270"/>
        <end position="333"/>
    </location>
</feature>
<feature type="compositionally biased region" description="Low complexity" evidence="2">
    <location>
        <begin position="173"/>
        <end position="189"/>
    </location>
</feature>
<evidence type="ECO:0000313" key="4">
    <source>
        <dbReference type="Proteomes" id="UP000727407"/>
    </source>
</evidence>
<dbReference type="GO" id="GO:0005737">
    <property type="term" value="C:cytoplasm"/>
    <property type="evidence" value="ECO:0007669"/>
    <property type="project" value="TreeGrafter"/>
</dbReference>
<feature type="compositionally biased region" description="Low complexity" evidence="2">
    <location>
        <begin position="197"/>
        <end position="214"/>
    </location>
</feature>
<keyword evidence="4" id="KW-1185">Reference proteome</keyword>
<protein>
    <submittedName>
        <fullName evidence="3">Ski oncogene-like</fullName>
    </submittedName>
</protein>
<dbReference type="EMBL" id="QNUK01001269">
    <property type="protein sequence ID" value="KAF5884970.1"/>
    <property type="molecule type" value="Genomic_DNA"/>
</dbReference>
<dbReference type="GO" id="GO:0000122">
    <property type="term" value="P:negative regulation of transcription by RNA polymerase II"/>
    <property type="evidence" value="ECO:0007669"/>
    <property type="project" value="TreeGrafter"/>
</dbReference>
<proteinExistence type="predicted"/>
<accession>A0A8J4TD30</accession>
<dbReference type="GO" id="GO:0030512">
    <property type="term" value="P:negative regulation of transforming growth factor beta receptor signaling pathway"/>
    <property type="evidence" value="ECO:0007669"/>
    <property type="project" value="TreeGrafter"/>
</dbReference>
<organism evidence="3 4">
    <name type="scientific">Clarias magur</name>
    <name type="common">Asian catfish</name>
    <name type="synonym">Macropteronotus magur</name>
    <dbReference type="NCBI Taxonomy" id="1594786"/>
    <lineage>
        <taxon>Eukaryota</taxon>
        <taxon>Metazoa</taxon>
        <taxon>Chordata</taxon>
        <taxon>Craniata</taxon>
        <taxon>Vertebrata</taxon>
        <taxon>Euteleostomi</taxon>
        <taxon>Actinopterygii</taxon>
        <taxon>Neopterygii</taxon>
        <taxon>Teleostei</taxon>
        <taxon>Ostariophysi</taxon>
        <taxon>Siluriformes</taxon>
        <taxon>Clariidae</taxon>
        <taxon>Clarias</taxon>
    </lineage>
</organism>
<evidence type="ECO:0000313" key="3">
    <source>
        <dbReference type="EMBL" id="KAF5884970.1"/>
    </source>
</evidence>
<dbReference type="GO" id="GO:0046332">
    <property type="term" value="F:SMAD binding"/>
    <property type="evidence" value="ECO:0007669"/>
    <property type="project" value="TreeGrafter"/>
</dbReference>
<comment type="caution">
    <text evidence="3">The sequence shown here is derived from an EMBL/GenBank/DDBJ whole genome shotgun (WGS) entry which is preliminary data.</text>
</comment>
<evidence type="ECO:0000256" key="1">
    <source>
        <dbReference type="SAM" id="Coils"/>
    </source>
</evidence>
<reference evidence="3" key="1">
    <citation type="submission" date="2020-07" db="EMBL/GenBank/DDBJ databases">
        <title>Clarias magur genome sequencing, assembly and annotation.</title>
        <authorList>
            <person name="Kushwaha B."/>
            <person name="Kumar R."/>
            <person name="Das P."/>
            <person name="Joshi C.G."/>
            <person name="Kumar D."/>
            <person name="Nagpure N.S."/>
            <person name="Pandey M."/>
            <person name="Agarwal S."/>
            <person name="Srivastava S."/>
            <person name="Singh M."/>
            <person name="Sahoo L."/>
            <person name="Jayasankar P."/>
            <person name="Meher P.K."/>
            <person name="Koringa P.G."/>
            <person name="Iquebal M.A."/>
            <person name="Das S.P."/>
            <person name="Bit A."/>
            <person name="Patnaik S."/>
            <person name="Patel N."/>
            <person name="Shah T.M."/>
            <person name="Hinsu A."/>
            <person name="Jena J.K."/>
        </authorList>
    </citation>
    <scope>NUCLEOTIDE SEQUENCE</scope>
    <source>
        <strain evidence="3">CIFAMagur01</strain>
        <tissue evidence="3">Testis</tissue>
    </source>
</reference>
<keyword evidence="1" id="KW-0175">Coiled coil</keyword>
<dbReference type="OrthoDB" id="3938623at2759"/>
<dbReference type="GO" id="GO:0000981">
    <property type="term" value="F:DNA-binding transcription factor activity, RNA polymerase II-specific"/>
    <property type="evidence" value="ECO:0007669"/>
    <property type="project" value="TreeGrafter"/>
</dbReference>
<dbReference type="AlphaFoldDB" id="A0A8J4TD30"/>
<feature type="region of interest" description="Disordered" evidence="2">
    <location>
        <begin position="1"/>
        <end position="72"/>
    </location>
</feature>
<dbReference type="Proteomes" id="UP000727407">
    <property type="component" value="Unassembled WGS sequence"/>
</dbReference>
<feature type="compositionally biased region" description="Basic and acidic residues" evidence="2">
    <location>
        <begin position="113"/>
        <end position="122"/>
    </location>
</feature>
<dbReference type="PANTHER" id="PTHR10005:SF15">
    <property type="entry name" value="SKI ONCOGENE"/>
    <property type="match status" value="1"/>
</dbReference>
<feature type="non-terminal residue" evidence="3">
    <location>
        <position position="1"/>
    </location>
</feature>
<evidence type="ECO:0000256" key="2">
    <source>
        <dbReference type="SAM" id="MobiDB-lite"/>
    </source>
</evidence>